<comment type="similarity">
    <text evidence="2">Belongs to the SCC4/mau-2 family.</text>
</comment>
<dbReference type="SUPFAM" id="SSF48452">
    <property type="entry name" value="TPR-like"/>
    <property type="match status" value="1"/>
</dbReference>
<keyword evidence="5" id="KW-0498">Mitosis</keyword>
<gene>
    <name evidence="11" type="primary">LOC100205421</name>
</gene>
<evidence type="ECO:0000256" key="1">
    <source>
        <dbReference type="ARBA" id="ARBA00004642"/>
    </source>
</evidence>
<organism evidence="10 11">
    <name type="scientific">Hydra vulgaris</name>
    <name type="common">Hydra</name>
    <name type="synonym">Hydra attenuata</name>
    <dbReference type="NCBI Taxonomy" id="6087"/>
    <lineage>
        <taxon>Eukaryota</taxon>
        <taxon>Metazoa</taxon>
        <taxon>Cnidaria</taxon>
        <taxon>Hydrozoa</taxon>
        <taxon>Hydroidolina</taxon>
        <taxon>Anthoathecata</taxon>
        <taxon>Aplanulata</taxon>
        <taxon>Hydridae</taxon>
        <taxon>Hydra</taxon>
    </lineage>
</organism>
<dbReference type="RefSeq" id="XP_065671492.1">
    <property type="nucleotide sequence ID" value="XM_065815420.1"/>
</dbReference>
<dbReference type="GeneID" id="100205421"/>
<comment type="subcellular location">
    <subcellularLocation>
        <location evidence="1">Nucleus</location>
        <location evidence="1">Nucleoplasm</location>
    </subcellularLocation>
</comment>
<evidence type="ECO:0000256" key="3">
    <source>
        <dbReference type="ARBA" id="ARBA00017198"/>
    </source>
</evidence>
<dbReference type="PANTHER" id="PTHR21394">
    <property type="entry name" value="MAU2 CHROMATID COHESION FACTOR HOMOLOG"/>
    <property type="match status" value="1"/>
</dbReference>
<evidence type="ECO:0000256" key="5">
    <source>
        <dbReference type="ARBA" id="ARBA00022776"/>
    </source>
</evidence>
<evidence type="ECO:0000313" key="10">
    <source>
        <dbReference type="Proteomes" id="UP001652625"/>
    </source>
</evidence>
<keyword evidence="7" id="KW-0539">Nucleus</keyword>
<evidence type="ECO:0000256" key="7">
    <source>
        <dbReference type="ARBA" id="ARBA00023242"/>
    </source>
</evidence>
<evidence type="ECO:0000256" key="6">
    <source>
        <dbReference type="ARBA" id="ARBA00022829"/>
    </source>
</evidence>
<keyword evidence="8" id="KW-0131">Cell cycle</keyword>
<dbReference type="Pfam" id="PF10345">
    <property type="entry name" value="Cohesin_load"/>
    <property type="match status" value="1"/>
</dbReference>
<evidence type="ECO:0000256" key="8">
    <source>
        <dbReference type="ARBA" id="ARBA00023306"/>
    </source>
</evidence>
<evidence type="ECO:0000256" key="2">
    <source>
        <dbReference type="ARBA" id="ARBA00008585"/>
    </source>
</evidence>
<keyword evidence="10" id="KW-1185">Reference proteome</keyword>
<keyword evidence="4" id="KW-0132">Cell division</keyword>
<name>A0ABM4DAV6_HYDVU</name>
<evidence type="ECO:0000256" key="4">
    <source>
        <dbReference type="ARBA" id="ARBA00022618"/>
    </source>
</evidence>
<keyword evidence="6" id="KW-0159">Chromosome partition</keyword>
<evidence type="ECO:0000256" key="9">
    <source>
        <dbReference type="ARBA" id="ARBA00030523"/>
    </source>
</evidence>
<sequence length="588" mass="67223">MDFDSVSNALLNYKTLLTLAEYFRLSKPPFVREAIHCVQATLLIKNLPSKEKALSRLNLAKLLLEHTKNIGHARGHLEESHQISAYIHDIDGERIFFESTSLLAFVCAEQNQSTLAKSLLRSTLERSVSSPLKIWHYRLIFQLAEVHAHDKEFNVAIDLLSMLGETTASQNGHEFVSLLFLLSKSMLMLATKDLYNFESNLVQMEERIHIFASQTMHIIRREIVNCFAGFLKVYHHLICGRARSAVEDLKKLQESIQLLAVTPDDGTLNADDPESFQWMSKEHLCILVFLIKVMHFMHSGCIDRAMKYADKALALVEKIKTRGNEYQMTNIFNVWLLEYVVMCKIIQGQSAQAILEISKVYEISRQDPKLANMTKSSIHVMLGLYAMSMNLMSDAEVHFKKALNLSHNQCDTYYLAAISLAIVYIRFGAPQAIPFKELLHTFNEKAVTRSKVIRSAYFYMQGLKMFFYSKLEESKLFLMESLRISNTEDLSRMTACSLMLLSHVTFAMGNPQETITKVVPAMQLANKVPDIYLQLWGSSLLKDCYSLTNDVVRYEEGSQLHSKCTTQLLQDHYTAVSQPEHNLLKDFI</sequence>
<evidence type="ECO:0000313" key="11">
    <source>
        <dbReference type="RefSeq" id="XP_065671492.1"/>
    </source>
</evidence>
<dbReference type="Proteomes" id="UP001652625">
    <property type="component" value="Chromosome 13"/>
</dbReference>
<dbReference type="InterPro" id="IPR011990">
    <property type="entry name" value="TPR-like_helical_dom_sf"/>
</dbReference>
<proteinExistence type="inferred from homology"/>
<dbReference type="Gene3D" id="1.25.40.10">
    <property type="entry name" value="Tetratricopeptide repeat domain"/>
    <property type="match status" value="1"/>
</dbReference>
<reference evidence="11" key="1">
    <citation type="submission" date="2025-08" db="UniProtKB">
        <authorList>
            <consortium name="RefSeq"/>
        </authorList>
    </citation>
    <scope>IDENTIFICATION</scope>
</reference>
<protein>
    <recommendedName>
        <fullName evidence="3">MAU2 chromatid cohesion factor homolog</fullName>
    </recommendedName>
    <alternativeName>
        <fullName evidence="9">Cohesin loading complex subunit SCC4 homolog</fullName>
    </alternativeName>
</protein>
<accession>A0ABM4DAV6</accession>
<dbReference type="InterPro" id="IPR019440">
    <property type="entry name" value="MAU2"/>
</dbReference>